<keyword evidence="8" id="KW-0010">Activator</keyword>
<dbReference type="SUPFAM" id="SSF47370">
    <property type="entry name" value="Bromodomain"/>
    <property type="match status" value="1"/>
</dbReference>
<comment type="subcellular location">
    <subcellularLocation>
        <location evidence="1">Nucleus</location>
    </subcellularLocation>
</comment>
<dbReference type="Proteomes" id="UP000054937">
    <property type="component" value="Unassembled WGS sequence"/>
</dbReference>
<dbReference type="InterPro" id="IPR016181">
    <property type="entry name" value="Acyl_CoA_acyltransferase"/>
</dbReference>
<dbReference type="SMART" id="SM00297">
    <property type="entry name" value="BROMO"/>
    <property type="match status" value="1"/>
</dbReference>
<dbReference type="PANTHER" id="PTHR45750">
    <property type="entry name" value="GH11602P"/>
    <property type="match status" value="1"/>
</dbReference>
<evidence type="ECO:0000256" key="6">
    <source>
        <dbReference type="ARBA" id="ARBA00023015"/>
    </source>
</evidence>
<keyword evidence="17" id="KW-1185">Reference proteome</keyword>
<dbReference type="GO" id="GO:0045944">
    <property type="term" value="P:positive regulation of transcription by RNA polymerase II"/>
    <property type="evidence" value="ECO:0007669"/>
    <property type="project" value="TreeGrafter"/>
</dbReference>
<evidence type="ECO:0000313" key="17">
    <source>
        <dbReference type="Proteomes" id="UP000054937"/>
    </source>
</evidence>
<dbReference type="PROSITE" id="PS50014">
    <property type="entry name" value="BROMODOMAIN_2"/>
    <property type="match status" value="1"/>
</dbReference>
<evidence type="ECO:0000256" key="1">
    <source>
        <dbReference type="ARBA" id="ARBA00004123"/>
    </source>
</evidence>
<evidence type="ECO:0000259" key="14">
    <source>
        <dbReference type="PROSITE" id="PS50014"/>
    </source>
</evidence>
<dbReference type="InterPro" id="IPR036427">
    <property type="entry name" value="Bromodomain-like_sf"/>
</dbReference>
<evidence type="ECO:0000256" key="2">
    <source>
        <dbReference type="ARBA" id="ARBA00008607"/>
    </source>
</evidence>
<keyword evidence="11" id="KW-0012">Acyltransferase</keyword>
<keyword evidence="7 12" id="KW-0103">Bromodomain</keyword>
<reference evidence="16 17" key="1">
    <citation type="journal article" date="2015" name="Sci. Rep.">
        <title>Genome of the facultative scuticociliatosis pathogen Pseudocohnilembus persalinus provides insight into its virulence through horizontal gene transfer.</title>
        <authorList>
            <person name="Xiong J."/>
            <person name="Wang G."/>
            <person name="Cheng J."/>
            <person name="Tian M."/>
            <person name="Pan X."/>
            <person name="Warren A."/>
            <person name="Jiang C."/>
            <person name="Yuan D."/>
            <person name="Miao W."/>
        </authorList>
    </citation>
    <scope>NUCLEOTIDE SEQUENCE [LARGE SCALE GENOMIC DNA]</scope>
    <source>
        <strain evidence="16">36N120E</strain>
    </source>
</reference>
<dbReference type="OMA" id="HQPPKEW"/>
<dbReference type="GO" id="GO:0000123">
    <property type="term" value="C:histone acetyltransferase complex"/>
    <property type="evidence" value="ECO:0007669"/>
    <property type="project" value="TreeGrafter"/>
</dbReference>
<dbReference type="InterPro" id="IPR018359">
    <property type="entry name" value="Bromodomain_CS"/>
</dbReference>
<feature type="region of interest" description="Disordered" evidence="13">
    <location>
        <begin position="379"/>
        <end position="402"/>
    </location>
</feature>
<dbReference type="PROSITE" id="PS00633">
    <property type="entry name" value="BROMODOMAIN_1"/>
    <property type="match status" value="1"/>
</dbReference>
<dbReference type="PROSITE" id="PS51186">
    <property type="entry name" value="GNAT"/>
    <property type="match status" value="1"/>
</dbReference>
<feature type="compositionally biased region" description="Low complexity" evidence="13">
    <location>
        <begin position="1"/>
        <end position="16"/>
    </location>
</feature>
<evidence type="ECO:0000256" key="11">
    <source>
        <dbReference type="ARBA" id="ARBA00023315"/>
    </source>
</evidence>
<dbReference type="EC" id="2.3.1.48" evidence="3"/>
<dbReference type="InterPro" id="IPR001487">
    <property type="entry name" value="Bromodomain"/>
</dbReference>
<proteinExistence type="inferred from homology"/>
<feature type="domain" description="N-acetyltransferase" evidence="15">
    <location>
        <begin position="46"/>
        <end position="200"/>
    </location>
</feature>
<evidence type="ECO:0000256" key="4">
    <source>
        <dbReference type="ARBA" id="ARBA00022679"/>
    </source>
</evidence>
<dbReference type="GO" id="GO:0005634">
    <property type="term" value="C:nucleus"/>
    <property type="evidence" value="ECO:0007669"/>
    <property type="project" value="UniProtKB-SubCell"/>
</dbReference>
<evidence type="ECO:0000313" key="16">
    <source>
        <dbReference type="EMBL" id="KRX08151.1"/>
    </source>
</evidence>
<dbReference type="SUPFAM" id="SSF55729">
    <property type="entry name" value="Acyl-CoA N-acyltransferases (Nat)"/>
    <property type="match status" value="1"/>
</dbReference>
<keyword evidence="5" id="KW-0156">Chromatin regulator</keyword>
<feature type="compositionally biased region" description="Basic residues" evidence="13">
    <location>
        <begin position="392"/>
        <end position="402"/>
    </location>
</feature>
<dbReference type="Pfam" id="PF00439">
    <property type="entry name" value="Bromodomain"/>
    <property type="match status" value="1"/>
</dbReference>
<name>A0A0V0R0T9_PSEPJ</name>
<dbReference type="CDD" id="cd04301">
    <property type="entry name" value="NAT_SF"/>
    <property type="match status" value="1"/>
</dbReference>
<dbReference type="Pfam" id="PF00583">
    <property type="entry name" value="Acetyltransf_1"/>
    <property type="match status" value="1"/>
</dbReference>
<evidence type="ECO:0000256" key="8">
    <source>
        <dbReference type="ARBA" id="ARBA00023159"/>
    </source>
</evidence>
<dbReference type="InterPro" id="IPR037800">
    <property type="entry name" value="GCN5"/>
</dbReference>
<accession>A0A0V0R0T9</accession>
<evidence type="ECO:0000256" key="7">
    <source>
        <dbReference type="ARBA" id="ARBA00023117"/>
    </source>
</evidence>
<dbReference type="OrthoDB" id="1937912at2759"/>
<keyword evidence="9" id="KW-0804">Transcription</keyword>
<protein>
    <recommendedName>
        <fullName evidence="3">histone acetyltransferase</fullName>
        <ecNumber evidence="3">2.3.1.48</ecNumber>
    </recommendedName>
</protein>
<dbReference type="GO" id="GO:0010484">
    <property type="term" value="F:histone H3 acetyltransferase activity"/>
    <property type="evidence" value="ECO:0007669"/>
    <property type="project" value="TreeGrafter"/>
</dbReference>
<dbReference type="AlphaFoldDB" id="A0A0V0R0T9"/>
<evidence type="ECO:0000256" key="5">
    <source>
        <dbReference type="ARBA" id="ARBA00022853"/>
    </source>
</evidence>
<evidence type="ECO:0000256" key="3">
    <source>
        <dbReference type="ARBA" id="ARBA00013184"/>
    </source>
</evidence>
<dbReference type="Gene3D" id="1.20.920.10">
    <property type="entry name" value="Bromodomain-like"/>
    <property type="match status" value="1"/>
</dbReference>
<dbReference type="PANTHER" id="PTHR45750:SF3">
    <property type="entry name" value="HISTONE ACETYLTRANSFERASE"/>
    <property type="match status" value="1"/>
</dbReference>
<keyword evidence="10" id="KW-0539">Nucleus</keyword>
<organism evidence="16 17">
    <name type="scientific">Pseudocohnilembus persalinus</name>
    <name type="common">Ciliate</name>
    <dbReference type="NCBI Taxonomy" id="266149"/>
    <lineage>
        <taxon>Eukaryota</taxon>
        <taxon>Sar</taxon>
        <taxon>Alveolata</taxon>
        <taxon>Ciliophora</taxon>
        <taxon>Intramacronucleata</taxon>
        <taxon>Oligohymenophorea</taxon>
        <taxon>Scuticociliatia</taxon>
        <taxon>Philasterida</taxon>
        <taxon>Pseudocohnilembidae</taxon>
        <taxon>Pseudocohnilembus</taxon>
    </lineage>
</organism>
<dbReference type="PRINTS" id="PR00503">
    <property type="entry name" value="BROMODOMAIN"/>
</dbReference>
<feature type="domain" description="Bromo" evidence="14">
    <location>
        <begin position="291"/>
        <end position="361"/>
    </location>
</feature>
<keyword evidence="6" id="KW-0805">Transcription regulation</keyword>
<comment type="caution">
    <text evidence="16">The sequence shown here is derived from an EMBL/GenBank/DDBJ whole genome shotgun (WGS) entry which is preliminary data.</text>
</comment>
<keyword evidence="4" id="KW-0808">Transferase</keyword>
<gene>
    <name evidence="16" type="ORF">PPERSA_01696</name>
</gene>
<sequence>MEVENTQKTNQQNQDTPFVGINGENTGLGFSQRDQYGKSEEEQGILDFRVIKNDKTSENCRRLIDLKNIFSRQLPKMPKEYIVKLVFDRNHEAMVIIKNDKKVIGGICYRRYPTQRFAEIAFLAVTAQEQVKGYGTRLMNKFKEQMQKQDIEYLLTYADNFAIGYFKKQGFTKEARMPEERWKGFIKDYDGGTQMECYVHPFIDYSNISTLIKRQKQKLSLNHIKFPGIDIEQMAKQKGDQMKNEDEPLIDPMEIPGVKQSGWQPSDLQELKKQQEKSFNLQCQNIIDLMRRHKQGWPFMEPVNKEDVADYYDVISDPIDLKTVEQKLVSNIYQDKDSFIADINRIFNNCRKYNQPDTIYYKAANDLEEYITPHLNTLKDNQNQEGKNQQKQQKKSKKGQKQ</sequence>
<evidence type="ECO:0000256" key="10">
    <source>
        <dbReference type="ARBA" id="ARBA00023242"/>
    </source>
</evidence>
<feature type="compositionally biased region" description="Low complexity" evidence="13">
    <location>
        <begin position="379"/>
        <end position="391"/>
    </location>
</feature>
<dbReference type="InParanoid" id="A0A0V0R0T9"/>
<dbReference type="Gene3D" id="3.40.630.30">
    <property type="match status" value="1"/>
</dbReference>
<evidence type="ECO:0000256" key="9">
    <source>
        <dbReference type="ARBA" id="ARBA00023163"/>
    </source>
</evidence>
<dbReference type="CDD" id="cd05509">
    <property type="entry name" value="Bromo_gcn5_like"/>
    <property type="match status" value="1"/>
</dbReference>
<evidence type="ECO:0000259" key="15">
    <source>
        <dbReference type="PROSITE" id="PS51186"/>
    </source>
</evidence>
<dbReference type="EMBL" id="LDAU01000073">
    <property type="protein sequence ID" value="KRX08151.1"/>
    <property type="molecule type" value="Genomic_DNA"/>
</dbReference>
<feature type="region of interest" description="Disordered" evidence="13">
    <location>
        <begin position="1"/>
        <end position="22"/>
    </location>
</feature>
<comment type="similarity">
    <text evidence="2">Belongs to the acetyltransferase family. GCN5 subfamily.</text>
</comment>
<evidence type="ECO:0000256" key="12">
    <source>
        <dbReference type="PROSITE-ProRule" id="PRU00035"/>
    </source>
</evidence>
<dbReference type="InterPro" id="IPR000182">
    <property type="entry name" value="GNAT_dom"/>
</dbReference>
<evidence type="ECO:0000256" key="13">
    <source>
        <dbReference type="SAM" id="MobiDB-lite"/>
    </source>
</evidence>